<comment type="caution">
    <text evidence="3">The sequence shown here is derived from an EMBL/GenBank/DDBJ whole genome shotgun (WGS) entry which is preliminary data.</text>
</comment>
<dbReference type="SMART" id="SM00327">
    <property type="entry name" value="VWA"/>
    <property type="match status" value="1"/>
</dbReference>
<dbReference type="PANTHER" id="PTHR10579">
    <property type="entry name" value="CALCIUM-ACTIVATED CHLORIDE CHANNEL REGULATOR"/>
    <property type="match status" value="1"/>
</dbReference>
<dbReference type="OrthoDB" id="9805121at2"/>
<dbReference type="PANTHER" id="PTHR10579:SF43">
    <property type="entry name" value="ZINC FINGER (C3HC4-TYPE RING FINGER) FAMILY PROTEIN"/>
    <property type="match status" value="1"/>
</dbReference>
<keyword evidence="4" id="KW-1185">Reference proteome</keyword>
<feature type="signal peptide" evidence="1">
    <location>
        <begin position="1"/>
        <end position="24"/>
    </location>
</feature>
<dbReference type="Gene3D" id="3.40.50.410">
    <property type="entry name" value="von Willebrand factor, type A domain"/>
    <property type="match status" value="1"/>
</dbReference>
<proteinExistence type="predicted"/>
<feature type="domain" description="VWFA" evidence="2">
    <location>
        <begin position="221"/>
        <end position="395"/>
    </location>
</feature>
<dbReference type="SUPFAM" id="SSF53300">
    <property type="entry name" value="vWA-like"/>
    <property type="match status" value="1"/>
</dbReference>
<dbReference type="EMBL" id="VIKS01000005">
    <property type="protein sequence ID" value="TQV88026.1"/>
    <property type="molecule type" value="Genomic_DNA"/>
</dbReference>
<dbReference type="PROSITE" id="PS50234">
    <property type="entry name" value="VWFA"/>
    <property type="match status" value="1"/>
</dbReference>
<name>A0A545UEX2_9GAMM</name>
<dbReference type="AlphaFoldDB" id="A0A545UEX2"/>
<reference evidence="3 4" key="1">
    <citation type="submission" date="2019-07" db="EMBL/GenBank/DDBJ databases">
        <title>Draft genome for Aliikangiella sp. M105.</title>
        <authorList>
            <person name="Wang G."/>
        </authorList>
    </citation>
    <scope>NUCLEOTIDE SEQUENCE [LARGE SCALE GENOMIC DNA]</scope>
    <source>
        <strain evidence="3 4">M105</strain>
    </source>
</reference>
<dbReference type="Pfam" id="PF12450">
    <property type="entry name" value="vWF_A"/>
    <property type="match status" value="1"/>
</dbReference>
<evidence type="ECO:0000313" key="3">
    <source>
        <dbReference type="EMBL" id="TQV88026.1"/>
    </source>
</evidence>
<dbReference type="RefSeq" id="WP_142893267.1">
    <property type="nucleotide sequence ID" value="NZ_ML660163.1"/>
</dbReference>
<accession>A0A545UEX2</accession>
<evidence type="ECO:0000313" key="4">
    <source>
        <dbReference type="Proteomes" id="UP000315439"/>
    </source>
</evidence>
<keyword evidence="1" id="KW-0732">Signal</keyword>
<dbReference type="InterPro" id="IPR002035">
    <property type="entry name" value="VWF_A"/>
</dbReference>
<dbReference type="InterPro" id="IPR021908">
    <property type="entry name" value="YfbK_C"/>
</dbReference>
<dbReference type="InterPro" id="IPR036465">
    <property type="entry name" value="vWFA_dom_sf"/>
</dbReference>
<dbReference type="Pfam" id="PF12034">
    <property type="entry name" value="YfbK_C"/>
    <property type="match status" value="1"/>
</dbReference>
<evidence type="ECO:0000259" key="2">
    <source>
        <dbReference type="PROSITE" id="PS50234"/>
    </source>
</evidence>
<evidence type="ECO:0000256" key="1">
    <source>
        <dbReference type="SAM" id="SignalP"/>
    </source>
</evidence>
<dbReference type="Proteomes" id="UP000315439">
    <property type="component" value="Unassembled WGS sequence"/>
</dbReference>
<protein>
    <submittedName>
        <fullName evidence="3">DUF3520 domain-containing protein</fullName>
    </submittedName>
</protein>
<dbReference type="Pfam" id="PF00092">
    <property type="entry name" value="VWA"/>
    <property type="match status" value="1"/>
</dbReference>
<sequence length="593" mass="65833">MNKLTNLIKSIVTAAVVLALANCASQQSSVVETVPAPEIAAEEQTIIITGSRIKRSDSEAAQIVENFIERLDRHGKGVVLSDNQDILSIYREKTQLTYKERQDFYRVIDVDPRASHQIFKRYRVNPTINTINKPTSTFSMDVDNGSFKLAKTMLSIGQLPNADGIRIEEFVNAMDYQYQPSEDLFAVSAEAMPSPFRNGYHILHLGLQTKALSDSERNPSNLVIVADISGSMNSDNKLTLLKDSMTTLVSQLNRDDKIALVTYNDDAQLVLSPTRASNKRKIFRAINKLKAGGSTNAEKGLLKGYQLANEMFAPGFNNRVILTSDGMANVGSTSPEAILNKISEYKNKGIFLTTLGVGVGIYNDHLLEQLANKGNGNYLYVANQSDIQDAFVDQLNSQLQTVAKDAKIQVKFDPAQVSSYRLLGYENRHLNEQDFTDPNKDGGEIGAGHKVTALYEIKINDESSANTPVNQTLGQLSIAYKKPQGQKVHYITKPLPGSIISSSVGSASADSRLSFGVAAFAEKLRQSYWARLYSYYDVERLIANLPPSYRRSNQVKKLKELIQVASRLDHRDDPFEARYPKSTIDFDRVPLLD</sequence>
<organism evidence="3 4">
    <name type="scientific">Aliikangiella coralliicola</name>
    <dbReference type="NCBI Taxonomy" id="2592383"/>
    <lineage>
        <taxon>Bacteria</taxon>
        <taxon>Pseudomonadati</taxon>
        <taxon>Pseudomonadota</taxon>
        <taxon>Gammaproteobacteria</taxon>
        <taxon>Oceanospirillales</taxon>
        <taxon>Pleioneaceae</taxon>
        <taxon>Aliikangiella</taxon>
    </lineage>
</organism>
<feature type="chain" id="PRO_5022155309" evidence="1">
    <location>
        <begin position="25"/>
        <end position="593"/>
    </location>
</feature>
<dbReference type="InterPro" id="IPR051266">
    <property type="entry name" value="CLCR"/>
</dbReference>
<gene>
    <name evidence="3" type="ORF">FLL46_09455</name>
</gene>
<dbReference type="InterPro" id="IPR022156">
    <property type="entry name" value="Uncharacterised_YfbK_N"/>
</dbReference>